<organism evidence="8 9">
    <name type="scientific">Phialophora macrospora</name>
    <dbReference type="NCBI Taxonomy" id="1851006"/>
    <lineage>
        <taxon>Eukaryota</taxon>
        <taxon>Fungi</taxon>
        <taxon>Dikarya</taxon>
        <taxon>Ascomycota</taxon>
        <taxon>Pezizomycotina</taxon>
        <taxon>Eurotiomycetes</taxon>
        <taxon>Chaetothyriomycetidae</taxon>
        <taxon>Chaetothyriales</taxon>
        <taxon>Herpotrichiellaceae</taxon>
        <taxon>Phialophora</taxon>
    </lineage>
</organism>
<dbReference type="InterPro" id="IPR001357">
    <property type="entry name" value="BRCT_dom"/>
</dbReference>
<dbReference type="InterPro" id="IPR051590">
    <property type="entry name" value="Replication_Regulatory_Kinase"/>
</dbReference>
<dbReference type="PANTHER" id="PTHR15375:SF26">
    <property type="entry name" value="PROTEIN CHIFFON"/>
    <property type="match status" value="1"/>
</dbReference>
<dbReference type="Pfam" id="PF07535">
    <property type="entry name" value="zf-DBF"/>
    <property type="match status" value="1"/>
</dbReference>
<dbReference type="PANTHER" id="PTHR15375">
    <property type="entry name" value="ACTIVATOR OF S-PHASE KINASE-RELATED"/>
    <property type="match status" value="1"/>
</dbReference>
<dbReference type="FunFam" id="6.10.250.3410:FF:000001">
    <property type="entry name" value="Protein DBF4 homolog A"/>
    <property type="match status" value="1"/>
</dbReference>
<evidence type="ECO:0000256" key="3">
    <source>
        <dbReference type="ARBA" id="ARBA00022833"/>
    </source>
</evidence>
<dbReference type="InterPro" id="IPR038545">
    <property type="entry name" value="Znf_DBF_sf"/>
</dbReference>
<dbReference type="GO" id="GO:0031431">
    <property type="term" value="C:Dbf4-dependent protein kinase complex"/>
    <property type="evidence" value="ECO:0007669"/>
    <property type="project" value="TreeGrafter"/>
</dbReference>
<evidence type="ECO:0000256" key="5">
    <source>
        <dbReference type="SAM" id="MobiDB-lite"/>
    </source>
</evidence>
<dbReference type="PROSITE" id="PS50172">
    <property type="entry name" value="BRCT"/>
    <property type="match status" value="1"/>
</dbReference>
<dbReference type="Gene3D" id="6.10.250.3410">
    <property type="entry name" value="DBF zinc finger"/>
    <property type="match status" value="1"/>
</dbReference>
<dbReference type="InterPro" id="IPR036420">
    <property type="entry name" value="BRCT_dom_sf"/>
</dbReference>
<evidence type="ECO:0000256" key="2">
    <source>
        <dbReference type="ARBA" id="ARBA00022771"/>
    </source>
</evidence>
<feature type="compositionally biased region" description="Basic and acidic residues" evidence="5">
    <location>
        <begin position="62"/>
        <end position="73"/>
    </location>
</feature>
<dbReference type="STRING" id="5601.A0A0D2EHI8"/>
<feature type="region of interest" description="Disordered" evidence="5">
    <location>
        <begin position="377"/>
        <end position="465"/>
    </location>
</feature>
<dbReference type="SUPFAM" id="SSF52113">
    <property type="entry name" value="BRCT domain"/>
    <property type="match status" value="1"/>
</dbReference>
<accession>A0A0D2EHI8</accession>
<proteinExistence type="predicted"/>
<dbReference type="Pfam" id="PF22437">
    <property type="entry name" value="DBF4_BRCT"/>
    <property type="match status" value="1"/>
</dbReference>
<feature type="compositionally biased region" description="Low complexity" evidence="5">
    <location>
        <begin position="386"/>
        <end position="396"/>
    </location>
</feature>
<dbReference type="EMBL" id="KN846956">
    <property type="protein sequence ID" value="KIW73847.1"/>
    <property type="molecule type" value="Genomic_DNA"/>
</dbReference>
<dbReference type="Pfam" id="PF08630">
    <property type="entry name" value="Dfp1_Him1_M"/>
    <property type="match status" value="1"/>
</dbReference>
<keyword evidence="2 4" id="KW-0863">Zinc-finger</keyword>
<dbReference type="AlphaFoldDB" id="A0A0D2EHI8"/>
<dbReference type="SMART" id="SM00586">
    <property type="entry name" value="ZnF_DBF"/>
    <property type="match status" value="1"/>
</dbReference>
<feature type="compositionally biased region" description="Polar residues" evidence="5">
    <location>
        <begin position="19"/>
        <end position="46"/>
    </location>
</feature>
<evidence type="ECO:0000313" key="9">
    <source>
        <dbReference type="Proteomes" id="UP000054266"/>
    </source>
</evidence>
<sequence length="655" mass="73276">MAAAVFVPPSPHDPFAKMATSSRRLPLASLSNATNSPHRPLTNSGTKRPRALANLSQQENEPPQKRLAGEKGPRVVLHPVTPQRQPPPSMPEARVFERSQGEDRSTAFQRKLVAARDRDRTASLRATKNIDAPSKEDSVKQWQRQYRKLFPTFRFYFDGFSDEAKSRFLRQITALGGREEKFFSKDVSHIVTTRPIPGELGKNGSATDHTEQHSPTEEQPQTINPSLLEKHPRGQAAANVARNGSHQLDILVRGKEMGIKIYSVDKLQRLIGSMLAGTDGHSHNARGTSHSTRQQREDLGEVLRNEKLGVASERELPLTSLVPFKGPFVYVHDMDEKYRPTMVREYPKPATRAEGEWPQFRSAGVGKCPFVVDPSFEQDQRRAQKRAQQQEQQRQLQQRREQQIPRTRSHVGVSAAVLDPPRRASPRKPLASVPILTRPVPDVSKDEKEPKSYSSTLDRQPSFPPMPRRAEVEFVRPPKLQLAREPAASGIQRSNLTSAIQSQMISSTAATGVKAGTSKEVHQQLKRQVLERTHTGSLSVGSIPSSHRMTDLAGALKTARAPAPQRAAKSKAQEKLGGIQEEADPHEDDIAAERAVHASKKKSVRKDPKPGYCENCRDKYDDFDEHIVSRKHRKFAMTQSNWTELDALLAKLQEP</sequence>
<keyword evidence="1" id="KW-0479">Metal-binding</keyword>
<protein>
    <recommendedName>
        <fullName evidence="10">DBF4-type domain-containing protein</fullName>
    </recommendedName>
</protein>
<evidence type="ECO:0000259" key="7">
    <source>
        <dbReference type="PROSITE" id="PS51265"/>
    </source>
</evidence>
<dbReference type="InterPro" id="IPR055116">
    <property type="entry name" value="DBF4_BRCT"/>
</dbReference>
<dbReference type="HOGENOM" id="CLU_017715_0_0_1"/>
<dbReference type="GO" id="GO:0003676">
    <property type="term" value="F:nucleic acid binding"/>
    <property type="evidence" value="ECO:0007669"/>
    <property type="project" value="InterPro"/>
</dbReference>
<feature type="region of interest" description="Disordered" evidence="5">
    <location>
        <begin position="555"/>
        <end position="612"/>
    </location>
</feature>
<dbReference type="Gene3D" id="3.40.50.10190">
    <property type="entry name" value="BRCT domain"/>
    <property type="match status" value="1"/>
</dbReference>
<feature type="domain" description="DBF4-type" evidence="7">
    <location>
        <begin position="606"/>
        <end position="655"/>
    </location>
</feature>
<keyword evidence="9" id="KW-1185">Reference proteome</keyword>
<feature type="region of interest" description="Disordered" evidence="5">
    <location>
        <begin position="193"/>
        <end position="222"/>
    </location>
</feature>
<reference evidence="8 9" key="1">
    <citation type="submission" date="2015-01" db="EMBL/GenBank/DDBJ databases">
        <title>The Genome Sequence of Capronia semiimmersa CBS27337.</title>
        <authorList>
            <consortium name="The Broad Institute Genomics Platform"/>
            <person name="Cuomo C."/>
            <person name="de Hoog S."/>
            <person name="Gorbushina A."/>
            <person name="Stielow B."/>
            <person name="Teixiera M."/>
            <person name="Abouelleil A."/>
            <person name="Chapman S.B."/>
            <person name="Priest M."/>
            <person name="Young S.K."/>
            <person name="Wortman J."/>
            <person name="Nusbaum C."/>
            <person name="Birren B."/>
        </authorList>
    </citation>
    <scope>NUCLEOTIDE SEQUENCE [LARGE SCALE GENOMIC DNA]</scope>
    <source>
        <strain evidence="8 9">CBS 27337</strain>
    </source>
</reference>
<dbReference type="GO" id="GO:0010571">
    <property type="term" value="P:positive regulation of nuclear cell cycle DNA replication"/>
    <property type="evidence" value="ECO:0007669"/>
    <property type="project" value="TreeGrafter"/>
</dbReference>
<dbReference type="InterPro" id="IPR006572">
    <property type="entry name" value="Znf_DBF"/>
</dbReference>
<feature type="region of interest" description="Disordered" evidence="5">
    <location>
        <begin position="1"/>
        <end position="73"/>
    </location>
</feature>
<dbReference type="GO" id="GO:0008270">
    <property type="term" value="F:zinc ion binding"/>
    <property type="evidence" value="ECO:0007669"/>
    <property type="project" value="UniProtKB-KW"/>
</dbReference>
<dbReference type="GO" id="GO:0043539">
    <property type="term" value="F:protein serine/threonine kinase activator activity"/>
    <property type="evidence" value="ECO:0007669"/>
    <property type="project" value="TreeGrafter"/>
</dbReference>
<dbReference type="PROSITE" id="PS51265">
    <property type="entry name" value="ZF_DBF4"/>
    <property type="match status" value="1"/>
</dbReference>
<name>A0A0D2EHI8_9EURO</name>
<evidence type="ECO:0000313" key="8">
    <source>
        <dbReference type="EMBL" id="KIW73847.1"/>
    </source>
</evidence>
<keyword evidence="3" id="KW-0862">Zinc</keyword>
<evidence type="ECO:0000256" key="4">
    <source>
        <dbReference type="PROSITE-ProRule" id="PRU00600"/>
    </source>
</evidence>
<dbReference type="GO" id="GO:1901987">
    <property type="term" value="P:regulation of cell cycle phase transition"/>
    <property type="evidence" value="ECO:0007669"/>
    <property type="project" value="TreeGrafter"/>
</dbReference>
<evidence type="ECO:0008006" key="10">
    <source>
        <dbReference type="Google" id="ProtNLM"/>
    </source>
</evidence>
<evidence type="ECO:0000256" key="1">
    <source>
        <dbReference type="ARBA" id="ARBA00022723"/>
    </source>
</evidence>
<feature type="domain" description="BRCT" evidence="6">
    <location>
        <begin position="145"/>
        <end position="192"/>
    </location>
</feature>
<dbReference type="Proteomes" id="UP000054266">
    <property type="component" value="Unassembled WGS sequence"/>
</dbReference>
<dbReference type="CDD" id="cd00027">
    <property type="entry name" value="BRCT"/>
    <property type="match status" value="1"/>
</dbReference>
<dbReference type="InterPro" id="IPR013939">
    <property type="entry name" value="Regulatory_Dfp1/Him1"/>
</dbReference>
<gene>
    <name evidence="8" type="ORF">PV04_01934</name>
</gene>
<evidence type="ECO:0000259" key="6">
    <source>
        <dbReference type="PROSITE" id="PS50172"/>
    </source>
</evidence>